<keyword evidence="4" id="KW-1133">Transmembrane helix</keyword>
<dbReference type="EMBL" id="CP000083">
    <property type="protein sequence ID" value="AAZ28397.1"/>
    <property type="molecule type" value="Genomic_DNA"/>
</dbReference>
<dbReference type="InterPro" id="IPR029044">
    <property type="entry name" value="Nucleotide-diphossugar_trans"/>
</dbReference>
<dbReference type="Proteomes" id="UP000000547">
    <property type="component" value="Chromosome"/>
</dbReference>
<dbReference type="HOGENOM" id="CLU_046109_0_0_6"/>
<evidence type="ECO:0000256" key="3">
    <source>
        <dbReference type="ARBA" id="ARBA00022679"/>
    </source>
</evidence>
<feature type="transmembrane region" description="Helical" evidence="4">
    <location>
        <begin position="324"/>
        <end position="343"/>
    </location>
</feature>
<keyword evidence="3 6" id="KW-0808">Transferase</keyword>
<organism evidence="6 7">
    <name type="scientific">Colwellia psychrerythraea (strain 34H / ATCC BAA-681)</name>
    <name type="common">Vibrio psychroerythus</name>
    <dbReference type="NCBI Taxonomy" id="167879"/>
    <lineage>
        <taxon>Bacteria</taxon>
        <taxon>Pseudomonadati</taxon>
        <taxon>Pseudomonadota</taxon>
        <taxon>Gammaproteobacteria</taxon>
        <taxon>Alteromonadales</taxon>
        <taxon>Colwelliaceae</taxon>
        <taxon>Colwellia</taxon>
    </lineage>
</organism>
<keyword evidence="4" id="KW-0812">Transmembrane</keyword>
<dbReference type="KEGG" id="cps:CPS_5020"/>
<feature type="transmembrane region" description="Helical" evidence="4">
    <location>
        <begin position="6"/>
        <end position="29"/>
    </location>
</feature>
<dbReference type="SUPFAM" id="SSF53448">
    <property type="entry name" value="Nucleotide-diphospho-sugar transferases"/>
    <property type="match status" value="1"/>
</dbReference>
<dbReference type="RefSeq" id="WP_011045739.1">
    <property type="nucleotide sequence ID" value="NC_003910.7"/>
</dbReference>
<dbReference type="Pfam" id="PF00535">
    <property type="entry name" value="Glycos_transf_2"/>
    <property type="match status" value="1"/>
</dbReference>
<feature type="transmembrane region" description="Helical" evidence="4">
    <location>
        <begin position="355"/>
        <end position="374"/>
    </location>
</feature>
<evidence type="ECO:0000313" key="6">
    <source>
        <dbReference type="EMBL" id="AAZ28397.1"/>
    </source>
</evidence>
<keyword evidence="4" id="KW-0472">Membrane</keyword>
<sequence length="390" mass="44858">MVNIFWFSLAVIIYSYFIYPFILLIFSAVKQAISDTRYLWKKSQRRVVDKDNLPPVSIIIAAYNEESCIKARVENLLSLDYPQDKLTILIGSDGSQDKTAEILTSFDAVNLKVHIFEKNRGKMSVLNDLVEQVNSDYIVFSDANTHFNKNTIEYLVRHFNHDNIGAVCGELHLVDVDSGDNKDNIYWRYEQVLKFHEARLNALQGANGAIYAIRKELFIPLPANTIVDDFQIAMNVAKQGFRLIYDPEAIAIEEIAPNLQAEEGRRVRIGLGNYQALFTMAWALNPLLGWRFIAYISHKVCRWFVPHLMLITLISNLLLISNPLYQLLFIGQILFYSVAFYGIKKQQKRQKVSSIIGIIAFFVSMNIALMRGFIRYFSSNVQGTWERTTR</sequence>
<comment type="similarity">
    <text evidence="1">Belongs to the glycosyltransferase 2 family.</text>
</comment>
<gene>
    <name evidence="6" type="ordered locus">CPS_5020</name>
</gene>
<dbReference type="CDD" id="cd06439">
    <property type="entry name" value="CESA_like_1"/>
    <property type="match status" value="1"/>
</dbReference>
<dbReference type="STRING" id="167879.CPS_5020"/>
<dbReference type="GO" id="GO:0016757">
    <property type="term" value="F:glycosyltransferase activity"/>
    <property type="evidence" value="ECO:0007669"/>
    <property type="project" value="UniProtKB-KW"/>
</dbReference>
<evidence type="ECO:0000313" key="7">
    <source>
        <dbReference type="Proteomes" id="UP000000547"/>
    </source>
</evidence>
<evidence type="ECO:0000256" key="4">
    <source>
        <dbReference type="SAM" id="Phobius"/>
    </source>
</evidence>
<protein>
    <submittedName>
        <fullName evidence="6">Glycosyl transferase, group 2 family protein</fullName>
    </submittedName>
</protein>
<dbReference type="Gene3D" id="3.90.550.10">
    <property type="entry name" value="Spore Coat Polysaccharide Biosynthesis Protein SpsA, Chain A"/>
    <property type="match status" value="1"/>
</dbReference>
<dbReference type="AlphaFoldDB" id="Q47U64"/>
<dbReference type="PANTHER" id="PTHR43630">
    <property type="entry name" value="POLY-BETA-1,6-N-ACETYL-D-GLUCOSAMINE SYNTHASE"/>
    <property type="match status" value="1"/>
</dbReference>
<dbReference type="PANTHER" id="PTHR43630:SF1">
    <property type="entry name" value="POLY-BETA-1,6-N-ACETYL-D-GLUCOSAMINE SYNTHASE"/>
    <property type="match status" value="1"/>
</dbReference>
<keyword evidence="2" id="KW-0328">Glycosyltransferase</keyword>
<evidence type="ECO:0000256" key="1">
    <source>
        <dbReference type="ARBA" id="ARBA00006739"/>
    </source>
</evidence>
<dbReference type="InterPro" id="IPR001173">
    <property type="entry name" value="Glyco_trans_2-like"/>
</dbReference>
<feature type="transmembrane region" description="Helical" evidence="4">
    <location>
        <begin position="300"/>
        <end position="318"/>
    </location>
</feature>
<evidence type="ECO:0000256" key="2">
    <source>
        <dbReference type="ARBA" id="ARBA00022676"/>
    </source>
</evidence>
<accession>Q47U64</accession>
<name>Q47U64_COLP3</name>
<evidence type="ECO:0000259" key="5">
    <source>
        <dbReference type="Pfam" id="PF00535"/>
    </source>
</evidence>
<proteinExistence type="inferred from homology"/>
<feature type="domain" description="Glycosyltransferase 2-like" evidence="5">
    <location>
        <begin position="57"/>
        <end position="190"/>
    </location>
</feature>
<dbReference type="CAZy" id="GT2">
    <property type="family name" value="Glycosyltransferase Family 2"/>
</dbReference>
<reference evidence="6" key="1">
    <citation type="journal article" date="2005" name="Proc. Natl. Acad. Sci. U.S.A.">
        <title>The psychrophilic lifestyle as revealed by the genome sequence of Colwellia psychrerythraea 34H through genomic and proteomic analyses.</title>
        <authorList>
            <person name="Methe B.A."/>
            <person name="Nelson K.E."/>
            <person name="Deming J.W."/>
            <person name="Momen B."/>
            <person name="Melamud E."/>
            <person name="Zhang X."/>
            <person name="Moult J."/>
            <person name="Madupu R."/>
            <person name="Nelson W.C."/>
            <person name="Dodson R.J."/>
            <person name="Brinkac L.M."/>
            <person name="Daugherty S.C."/>
            <person name="Durkin A.S."/>
            <person name="DeBoy R.T."/>
            <person name="Kolonay J.F."/>
            <person name="Sullivan S.A."/>
            <person name="Zhou L."/>
            <person name="Davidsen T.M."/>
            <person name="Wu M."/>
            <person name="Huston A.L."/>
            <person name="Lewis M."/>
            <person name="Weaver B."/>
            <person name="Weidman J.F."/>
            <person name="Khouri H."/>
            <person name="Utterback T.R."/>
            <person name="Feldblyum T.V."/>
            <person name="Fraser C.M."/>
        </authorList>
    </citation>
    <scope>NUCLEOTIDE SEQUENCE [LARGE SCALE GENOMIC DNA]</scope>
    <source>
        <strain evidence="6">34H</strain>
    </source>
</reference>